<name>A0AAE0VZR3_9BIVA</name>
<proteinExistence type="predicted"/>
<comment type="caution">
    <text evidence="2">The sequence shown here is derived from an EMBL/GenBank/DDBJ whole genome shotgun (WGS) entry which is preliminary data.</text>
</comment>
<dbReference type="Gene3D" id="3.40.50.720">
    <property type="entry name" value="NAD(P)-binding Rossmann-like Domain"/>
    <property type="match status" value="1"/>
</dbReference>
<accession>A0AAE0VZR3</accession>
<reference evidence="2" key="1">
    <citation type="journal article" date="2021" name="Genome Biol. Evol.">
        <title>A High-Quality Reference Genome for a Parasitic Bivalve with Doubly Uniparental Inheritance (Bivalvia: Unionida).</title>
        <authorList>
            <person name="Smith C.H."/>
        </authorList>
    </citation>
    <scope>NUCLEOTIDE SEQUENCE</scope>
    <source>
        <strain evidence="2">CHS0354</strain>
    </source>
</reference>
<feature type="compositionally biased region" description="Basic and acidic residues" evidence="1">
    <location>
        <begin position="18"/>
        <end position="35"/>
    </location>
</feature>
<dbReference type="SUPFAM" id="SSF51735">
    <property type="entry name" value="NAD(P)-binding Rossmann-fold domains"/>
    <property type="match status" value="1"/>
</dbReference>
<sequence length="203" mass="23233">MLSIDKLSTWVRVNTKSGADKPDSDKKNGGAEDKKELLKNCGFITKPPRETRYYPLPTIFEPGVGSPQSRDPGAPGNKPNRFGEPGIKRRGHYHLRGRGQSDARFFSVMWDDLADVIMRMVEKPGFTGPVNTGNPSEMTVKELAEQVIKLTARLQDWYSVRFRQMIRCNAVRILHLHAVYWGGVRRLNWRRDYRKQSLTSVKC</sequence>
<evidence type="ECO:0000313" key="3">
    <source>
        <dbReference type="Proteomes" id="UP001195483"/>
    </source>
</evidence>
<organism evidence="2 3">
    <name type="scientific">Potamilus streckersoni</name>
    <dbReference type="NCBI Taxonomy" id="2493646"/>
    <lineage>
        <taxon>Eukaryota</taxon>
        <taxon>Metazoa</taxon>
        <taxon>Spiralia</taxon>
        <taxon>Lophotrochozoa</taxon>
        <taxon>Mollusca</taxon>
        <taxon>Bivalvia</taxon>
        <taxon>Autobranchia</taxon>
        <taxon>Heteroconchia</taxon>
        <taxon>Palaeoheterodonta</taxon>
        <taxon>Unionida</taxon>
        <taxon>Unionoidea</taxon>
        <taxon>Unionidae</taxon>
        <taxon>Ambleminae</taxon>
        <taxon>Lampsilini</taxon>
        <taxon>Potamilus</taxon>
    </lineage>
</organism>
<evidence type="ECO:0000256" key="1">
    <source>
        <dbReference type="SAM" id="MobiDB-lite"/>
    </source>
</evidence>
<dbReference type="InterPro" id="IPR036291">
    <property type="entry name" value="NAD(P)-bd_dom_sf"/>
</dbReference>
<feature type="region of interest" description="Disordered" evidence="1">
    <location>
        <begin position="1"/>
        <end position="35"/>
    </location>
</feature>
<dbReference type="EMBL" id="JAEAOA010001653">
    <property type="protein sequence ID" value="KAK3596146.1"/>
    <property type="molecule type" value="Genomic_DNA"/>
</dbReference>
<feature type="region of interest" description="Disordered" evidence="1">
    <location>
        <begin position="54"/>
        <end position="91"/>
    </location>
</feature>
<dbReference type="AlphaFoldDB" id="A0AAE0VZR3"/>
<dbReference type="Proteomes" id="UP001195483">
    <property type="component" value="Unassembled WGS sequence"/>
</dbReference>
<gene>
    <name evidence="2" type="ORF">CHS0354_027416</name>
</gene>
<evidence type="ECO:0000313" key="2">
    <source>
        <dbReference type="EMBL" id="KAK3596146.1"/>
    </source>
</evidence>
<reference evidence="2" key="3">
    <citation type="submission" date="2023-05" db="EMBL/GenBank/DDBJ databases">
        <authorList>
            <person name="Smith C.H."/>
        </authorList>
    </citation>
    <scope>NUCLEOTIDE SEQUENCE</scope>
    <source>
        <strain evidence="2">CHS0354</strain>
        <tissue evidence="2">Mantle</tissue>
    </source>
</reference>
<keyword evidence="3" id="KW-1185">Reference proteome</keyword>
<protein>
    <submittedName>
        <fullName evidence="2">Uncharacterized protein</fullName>
    </submittedName>
</protein>
<reference evidence="2" key="2">
    <citation type="journal article" date="2021" name="Genome Biol. Evol.">
        <title>Developing a high-quality reference genome for a parasitic bivalve with doubly uniparental inheritance (Bivalvia: Unionida).</title>
        <authorList>
            <person name="Smith C.H."/>
        </authorList>
    </citation>
    <scope>NUCLEOTIDE SEQUENCE</scope>
    <source>
        <strain evidence="2">CHS0354</strain>
        <tissue evidence="2">Mantle</tissue>
    </source>
</reference>